<feature type="domain" description="Nuclear receptor" evidence="9">
    <location>
        <begin position="1"/>
        <end position="36"/>
    </location>
</feature>
<dbReference type="GO" id="GO:0030154">
    <property type="term" value="P:cell differentiation"/>
    <property type="evidence" value="ECO:0007669"/>
    <property type="project" value="TreeGrafter"/>
</dbReference>
<dbReference type="AlphaFoldDB" id="A5JV98"/>
<evidence type="ECO:0000256" key="4">
    <source>
        <dbReference type="ARBA" id="ARBA00023015"/>
    </source>
</evidence>
<keyword evidence="8" id="KW-0539">Nucleus</keyword>
<dbReference type="InterPro" id="IPR000536">
    <property type="entry name" value="Nucl_hrmn_rcpt_lig-bd"/>
</dbReference>
<dbReference type="Pfam" id="PF00104">
    <property type="entry name" value="Hormone_recep"/>
    <property type="match status" value="1"/>
</dbReference>
<reference evidence="11" key="1">
    <citation type="submission" date="2007-04" db="EMBL/GenBank/DDBJ databases">
        <title>Differential gene expression in active and diapausing marine copepods.</title>
        <authorList>
            <person name="Tarrant A.M."/>
            <person name="Baumgartner M.F."/>
            <person name="Verslycke T."/>
            <person name="Johnson C.L."/>
        </authorList>
    </citation>
    <scope>NUCLEOTIDE SEQUENCE</scope>
</reference>
<dbReference type="InterPro" id="IPR035500">
    <property type="entry name" value="NHR-like_dom_sf"/>
</dbReference>
<dbReference type="InterPro" id="IPR050234">
    <property type="entry name" value="Nuclear_hormone_rcpt_NR1"/>
</dbReference>
<feature type="non-terminal residue" evidence="11">
    <location>
        <position position="165"/>
    </location>
</feature>
<keyword evidence="4" id="KW-0805">Transcription regulation</keyword>
<evidence type="ECO:0000313" key="11">
    <source>
        <dbReference type="EMBL" id="ABQ57403.1"/>
    </source>
</evidence>
<keyword evidence="1" id="KW-0479">Metal-binding</keyword>
<evidence type="ECO:0000259" key="9">
    <source>
        <dbReference type="PROSITE" id="PS51030"/>
    </source>
</evidence>
<organism evidence="11">
    <name type="scientific">Calanus finmarchicus</name>
    <name type="common">Calanus tonsus</name>
    <dbReference type="NCBI Taxonomy" id="6837"/>
    <lineage>
        <taxon>Eukaryota</taxon>
        <taxon>Metazoa</taxon>
        <taxon>Ecdysozoa</taxon>
        <taxon>Arthropoda</taxon>
        <taxon>Crustacea</taxon>
        <taxon>Multicrustacea</taxon>
        <taxon>Hexanauplia</taxon>
        <taxon>Copepoda</taxon>
        <taxon>Calanoida</taxon>
        <taxon>Calanidae</taxon>
        <taxon>Calanus</taxon>
    </lineage>
</organism>
<dbReference type="EMBL" id="EF583877">
    <property type="protein sequence ID" value="ABQ57403.1"/>
    <property type="molecule type" value="mRNA"/>
</dbReference>
<dbReference type="GO" id="GO:0008270">
    <property type="term" value="F:zinc ion binding"/>
    <property type="evidence" value="ECO:0007669"/>
    <property type="project" value="UniProtKB-KW"/>
</dbReference>
<evidence type="ECO:0000256" key="2">
    <source>
        <dbReference type="ARBA" id="ARBA00022771"/>
    </source>
</evidence>
<dbReference type="GO" id="GO:0004879">
    <property type="term" value="F:nuclear receptor activity"/>
    <property type="evidence" value="ECO:0007669"/>
    <property type="project" value="TreeGrafter"/>
</dbReference>
<sequence>KFGGDCEIDMYMRKRCQACRLRKCHLKGMKAECVEPPNVAVEKAEKKRKMEEDIAAKNCAKRLHLNLPKLEARPLNSSETDLIHALMLSQGEFEHPSVTETNHIDILVGLEHSQEDKALVQMTQNTLVTVKLIIEFTKRLPGFQNLCQTDQLVLLKAASSETMMI</sequence>
<dbReference type="GO" id="GO:0045944">
    <property type="term" value="P:positive regulation of transcription by RNA polymerase II"/>
    <property type="evidence" value="ECO:0007669"/>
    <property type="project" value="TreeGrafter"/>
</dbReference>
<evidence type="ECO:0000259" key="10">
    <source>
        <dbReference type="PROSITE" id="PS51843"/>
    </source>
</evidence>
<name>A5JV98_CALFI</name>
<dbReference type="InterPro" id="IPR013088">
    <property type="entry name" value="Znf_NHR/GATA"/>
</dbReference>
<evidence type="ECO:0000256" key="1">
    <source>
        <dbReference type="ARBA" id="ARBA00022723"/>
    </source>
</evidence>
<dbReference type="Gene3D" id="3.30.50.10">
    <property type="entry name" value="Erythroid Transcription Factor GATA-1, subunit A"/>
    <property type="match status" value="1"/>
</dbReference>
<keyword evidence="6" id="KW-0804">Transcription</keyword>
<dbReference type="SUPFAM" id="SSF57716">
    <property type="entry name" value="Glucocorticoid receptor-like (DNA-binding domain)"/>
    <property type="match status" value="1"/>
</dbReference>
<dbReference type="GO" id="GO:0090575">
    <property type="term" value="C:RNA polymerase II transcription regulator complex"/>
    <property type="evidence" value="ECO:0007669"/>
    <property type="project" value="TreeGrafter"/>
</dbReference>
<keyword evidence="7 11" id="KW-0675">Receptor</keyword>
<evidence type="ECO:0000256" key="6">
    <source>
        <dbReference type="ARBA" id="ARBA00023163"/>
    </source>
</evidence>
<dbReference type="GO" id="GO:0000122">
    <property type="term" value="P:negative regulation of transcription by RNA polymerase II"/>
    <property type="evidence" value="ECO:0007669"/>
    <property type="project" value="TreeGrafter"/>
</dbReference>
<dbReference type="PROSITE" id="PS51030">
    <property type="entry name" value="NUCLEAR_REC_DBD_2"/>
    <property type="match status" value="1"/>
</dbReference>
<dbReference type="GO" id="GO:0000978">
    <property type="term" value="F:RNA polymerase II cis-regulatory region sequence-specific DNA binding"/>
    <property type="evidence" value="ECO:0007669"/>
    <property type="project" value="TreeGrafter"/>
</dbReference>
<keyword evidence="3" id="KW-0862">Zinc</keyword>
<keyword evidence="5" id="KW-0238">DNA-binding</keyword>
<dbReference type="PROSITE" id="PS51843">
    <property type="entry name" value="NR_LBD"/>
    <property type="match status" value="1"/>
</dbReference>
<dbReference type="PANTHER" id="PTHR24082:SF507">
    <property type="entry name" value="BILE ACID RECEPTOR-RELATED"/>
    <property type="match status" value="1"/>
</dbReference>
<protein>
    <submittedName>
        <fullName evidence="11">Ecdysteroid receptor</fullName>
    </submittedName>
</protein>
<dbReference type="SUPFAM" id="SSF48508">
    <property type="entry name" value="Nuclear receptor ligand-binding domain"/>
    <property type="match status" value="1"/>
</dbReference>
<dbReference type="PRINTS" id="PR00398">
    <property type="entry name" value="STRDHORMONER"/>
</dbReference>
<dbReference type="Gene3D" id="1.10.565.10">
    <property type="entry name" value="Retinoid X Receptor"/>
    <property type="match status" value="1"/>
</dbReference>
<keyword evidence="2" id="KW-0863">Zinc-finger</keyword>
<feature type="domain" description="NR LBD" evidence="10">
    <location>
        <begin position="78"/>
        <end position="165"/>
    </location>
</feature>
<feature type="non-terminal residue" evidence="11">
    <location>
        <position position="1"/>
    </location>
</feature>
<dbReference type="InterPro" id="IPR001628">
    <property type="entry name" value="Znf_hrmn_rcpt"/>
</dbReference>
<evidence type="ECO:0000256" key="3">
    <source>
        <dbReference type="ARBA" id="ARBA00022833"/>
    </source>
</evidence>
<evidence type="ECO:0000256" key="8">
    <source>
        <dbReference type="ARBA" id="ARBA00023242"/>
    </source>
</evidence>
<evidence type="ECO:0000256" key="7">
    <source>
        <dbReference type="ARBA" id="ARBA00023170"/>
    </source>
</evidence>
<accession>A5JV98</accession>
<dbReference type="PANTHER" id="PTHR24082">
    <property type="entry name" value="NUCLEAR HORMONE RECEPTOR"/>
    <property type="match status" value="1"/>
</dbReference>
<dbReference type="InterPro" id="IPR001723">
    <property type="entry name" value="Nuclear_hrmn_rcpt"/>
</dbReference>
<evidence type="ECO:0000256" key="5">
    <source>
        <dbReference type="ARBA" id="ARBA00023125"/>
    </source>
</evidence>
<dbReference type="Pfam" id="PF00105">
    <property type="entry name" value="zf-C4"/>
    <property type="match status" value="1"/>
</dbReference>
<proteinExistence type="evidence at transcript level"/>